<accession>A0A450RUZ0</accession>
<reference evidence="2" key="1">
    <citation type="submission" date="2019-02" db="EMBL/GenBank/DDBJ databases">
        <authorList>
            <person name="Gruber-Vodicka R. H."/>
            <person name="Seah K. B. B."/>
        </authorList>
    </citation>
    <scope>NUCLEOTIDE SEQUENCE</scope>
    <source>
        <strain evidence="2">BECK_DK47</strain>
    </source>
</reference>
<evidence type="ECO:0000313" key="2">
    <source>
        <dbReference type="EMBL" id="VFJ42847.1"/>
    </source>
</evidence>
<dbReference type="InterPro" id="IPR008620">
    <property type="entry name" value="FixH"/>
</dbReference>
<dbReference type="AlphaFoldDB" id="A0A450RUZ0"/>
<dbReference type="Pfam" id="PF05751">
    <property type="entry name" value="FixH"/>
    <property type="match status" value="1"/>
</dbReference>
<keyword evidence="1" id="KW-0812">Transmembrane</keyword>
<keyword evidence="1" id="KW-1133">Transmembrane helix</keyword>
<proteinExistence type="predicted"/>
<feature type="transmembrane region" description="Helical" evidence="1">
    <location>
        <begin position="20"/>
        <end position="40"/>
    </location>
</feature>
<evidence type="ECO:0000256" key="1">
    <source>
        <dbReference type="SAM" id="Phobius"/>
    </source>
</evidence>
<keyword evidence="1" id="KW-0472">Membrane</keyword>
<sequence length="182" mass="20485">MNTPNHSPASRPAWKNPWVIGWVLIIVVIVSVNMVMIYLASSTSPGLVVEDYYERGRNYEKTVRTRQALEEKLFLQVELPPEIRQGEPAKFHLTSTDSTGQPIPVDAVTLHAYRPSDCAYDFSTLMDKVRKGKATGVEPPLSGRYATEVIFPLKGVWDIIIAAEREGVEHNVARRIRVIPED</sequence>
<name>A0A450RUZ0_9GAMM</name>
<dbReference type="EMBL" id="CAADEX010000003">
    <property type="protein sequence ID" value="VFJ42847.1"/>
    <property type="molecule type" value="Genomic_DNA"/>
</dbReference>
<protein>
    <submittedName>
        <fullName evidence="2">Nitrogen fixation protein FixH</fullName>
    </submittedName>
</protein>
<organism evidence="2">
    <name type="scientific">Candidatus Kentrum sp. DK</name>
    <dbReference type="NCBI Taxonomy" id="2126562"/>
    <lineage>
        <taxon>Bacteria</taxon>
        <taxon>Pseudomonadati</taxon>
        <taxon>Pseudomonadota</taxon>
        <taxon>Gammaproteobacteria</taxon>
        <taxon>Candidatus Kentrum</taxon>
    </lineage>
</organism>
<gene>
    <name evidence="2" type="ORF">BECKDK2373B_GA0170837_100327</name>
</gene>